<evidence type="ECO:0000259" key="7">
    <source>
        <dbReference type="Pfam" id="PF02687"/>
    </source>
</evidence>
<comment type="caution">
    <text evidence="8">The sequence shown here is derived from an EMBL/GenBank/DDBJ whole genome shotgun (WGS) entry which is preliminary data.</text>
</comment>
<dbReference type="AlphaFoldDB" id="A0A1F7IVS7"/>
<name>A0A1F7IVS7_9BACT</name>
<evidence type="ECO:0000313" key="9">
    <source>
        <dbReference type="Proteomes" id="UP000177141"/>
    </source>
</evidence>
<dbReference type="PANTHER" id="PTHR47755:SF1">
    <property type="entry name" value="CELL DIVISION PROTEIN FTSX"/>
    <property type="match status" value="1"/>
</dbReference>
<dbReference type="PANTHER" id="PTHR47755">
    <property type="entry name" value="CELL DIVISION PROTEIN FTSX"/>
    <property type="match status" value="1"/>
</dbReference>
<dbReference type="Proteomes" id="UP000177141">
    <property type="component" value="Unassembled WGS sequence"/>
</dbReference>
<keyword evidence="4 6" id="KW-1133">Transmembrane helix</keyword>
<sequence>MSIIVMATTTSFKTALKKEDIALQRLLGATNFYIRKPFIAESVFLGIIASICANSSIAVILLSLNSFLSIFLSGLPKLSVNMLNMSLQVWPFNLMFIVVTFGLTTLFGLIISLVASLSATNRYL</sequence>
<keyword evidence="2" id="KW-1003">Cell membrane</keyword>
<protein>
    <recommendedName>
        <fullName evidence="7">ABC3 transporter permease C-terminal domain-containing protein</fullName>
    </recommendedName>
</protein>
<gene>
    <name evidence="8" type="ORF">A3A93_04560</name>
</gene>
<dbReference type="EMBL" id="MGAL01000031">
    <property type="protein sequence ID" value="OGK47476.1"/>
    <property type="molecule type" value="Genomic_DNA"/>
</dbReference>
<dbReference type="GO" id="GO:0051301">
    <property type="term" value="P:cell division"/>
    <property type="evidence" value="ECO:0007669"/>
    <property type="project" value="InterPro"/>
</dbReference>
<evidence type="ECO:0000313" key="8">
    <source>
        <dbReference type="EMBL" id="OGK47476.1"/>
    </source>
</evidence>
<evidence type="ECO:0000256" key="6">
    <source>
        <dbReference type="SAM" id="Phobius"/>
    </source>
</evidence>
<dbReference type="GO" id="GO:0005886">
    <property type="term" value="C:plasma membrane"/>
    <property type="evidence" value="ECO:0007669"/>
    <property type="project" value="UniProtKB-SubCell"/>
</dbReference>
<accession>A0A1F7IVS7</accession>
<dbReference type="STRING" id="1802061.A3A93_04560"/>
<reference evidence="8 9" key="1">
    <citation type="journal article" date="2016" name="Nat. Commun.">
        <title>Thousands of microbial genomes shed light on interconnected biogeochemical processes in an aquifer system.</title>
        <authorList>
            <person name="Anantharaman K."/>
            <person name="Brown C.T."/>
            <person name="Hug L.A."/>
            <person name="Sharon I."/>
            <person name="Castelle C.J."/>
            <person name="Probst A.J."/>
            <person name="Thomas B.C."/>
            <person name="Singh A."/>
            <person name="Wilkins M.J."/>
            <person name="Karaoz U."/>
            <person name="Brodie E.L."/>
            <person name="Williams K.H."/>
            <person name="Hubbard S.S."/>
            <person name="Banfield J.F."/>
        </authorList>
    </citation>
    <scope>NUCLEOTIDE SEQUENCE [LARGE SCALE GENOMIC DNA]</scope>
</reference>
<evidence type="ECO:0000256" key="5">
    <source>
        <dbReference type="ARBA" id="ARBA00023136"/>
    </source>
</evidence>
<keyword evidence="5 6" id="KW-0472">Membrane</keyword>
<organism evidence="8 9">
    <name type="scientific">Candidatus Roizmanbacteria bacterium RIFCSPLOWO2_01_FULL_38_12</name>
    <dbReference type="NCBI Taxonomy" id="1802061"/>
    <lineage>
        <taxon>Bacteria</taxon>
        <taxon>Candidatus Roizmaniibacteriota</taxon>
    </lineage>
</organism>
<feature type="transmembrane region" description="Helical" evidence="6">
    <location>
        <begin position="43"/>
        <end position="72"/>
    </location>
</feature>
<dbReference type="InterPro" id="IPR004513">
    <property type="entry name" value="FtsX"/>
</dbReference>
<dbReference type="InterPro" id="IPR003838">
    <property type="entry name" value="ABC3_permease_C"/>
</dbReference>
<keyword evidence="3 6" id="KW-0812">Transmembrane</keyword>
<evidence type="ECO:0000256" key="4">
    <source>
        <dbReference type="ARBA" id="ARBA00022989"/>
    </source>
</evidence>
<evidence type="ECO:0000256" key="1">
    <source>
        <dbReference type="ARBA" id="ARBA00004651"/>
    </source>
</evidence>
<evidence type="ECO:0000256" key="2">
    <source>
        <dbReference type="ARBA" id="ARBA00022475"/>
    </source>
</evidence>
<proteinExistence type="predicted"/>
<dbReference type="Pfam" id="PF02687">
    <property type="entry name" value="FtsX"/>
    <property type="match status" value="1"/>
</dbReference>
<feature type="transmembrane region" description="Helical" evidence="6">
    <location>
        <begin position="92"/>
        <end position="115"/>
    </location>
</feature>
<comment type="subcellular location">
    <subcellularLocation>
        <location evidence="1">Cell membrane</location>
        <topology evidence="1">Multi-pass membrane protein</topology>
    </subcellularLocation>
</comment>
<evidence type="ECO:0000256" key="3">
    <source>
        <dbReference type="ARBA" id="ARBA00022692"/>
    </source>
</evidence>
<feature type="domain" description="ABC3 transporter permease C-terminal" evidence="7">
    <location>
        <begin position="2"/>
        <end position="123"/>
    </location>
</feature>